<evidence type="ECO:0000313" key="1">
    <source>
        <dbReference type="EMBL" id="BBJ05212.1"/>
    </source>
</evidence>
<dbReference type="GO" id="GO:0016788">
    <property type="term" value="F:hydrolase activity, acting on ester bonds"/>
    <property type="evidence" value="ECO:0007669"/>
    <property type="project" value="UniProtKB-ARBA"/>
</dbReference>
<accession>A0A455WH68</accession>
<gene>
    <name evidence="1" type="ORF">YBY_30610</name>
</gene>
<organism evidence="1">
    <name type="scientific">Marinobacter nauticus</name>
    <name type="common">Marinobacter hydrocarbonoclasticus</name>
    <name type="synonym">Marinobacter aquaeolei</name>
    <dbReference type="NCBI Taxonomy" id="2743"/>
    <lineage>
        <taxon>Bacteria</taxon>
        <taxon>Pseudomonadati</taxon>
        <taxon>Pseudomonadota</taxon>
        <taxon>Gammaproteobacteria</taxon>
        <taxon>Pseudomonadales</taxon>
        <taxon>Marinobacteraceae</taxon>
        <taxon>Marinobacter</taxon>
    </lineage>
</organism>
<dbReference type="InterPro" id="IPR036514">
    <property type="entry name" value="SGNH_hydro_sf"/>
</dbReference>
<dbReference type="CDD" id="cd00229">
    <property type="entry name" value="SGNH_hydrolase"/>
    <property type="match status" value="1"/>
</dbReference>
<evidence type="ECO:0008006" key="2">
    <source>
        <dbReference type="Google" id="ProtNLM"/>
    </source>
</evidence>
<protein>
    <recommendedName>
        <fullName evidence="2">SGNH/GDSL hydrolase family protein</fullName>
    </recommendedName>
</protein>
<dbReference type="PROSITE" id="PS51257">
    <property type="entry name" value="PROKAR_LIPOPROTEIN"/>
    <property type="match status" value="1"/>
</dbReference>
<reference evidence="1" key="1">
    <citation type="submission" date="2019-03" db="EMBL/GenBank/DDBJ databases">
        <title>Whole genome analysis of nitrate-reducing bacteria Marinobacter hydrocarbonoclasticus YB03.</title>
        <authorList>
            <person name="Azam A.H."/>
            <person name="Yuk S.R."/>
            <person name="Kamarisima K."/>
            <person name="Miyanaga K."/>
            <person name="Tanji Y."/>
        </authorList>
    </citation>
    <scope>NUCLEOTIDE SEQUENCE</scope>
    <source>
        <strain evidence="1">YB03</strain>
    </source>
</reference>
<dbReference type="Gene3D" id="3.40.50.1110">
    <property type="entry name" value="SGNH hydrolase"/>
    <property type="match status" value="1"/>
</dbReference>
<dbReference type="SUPFAM" id="SSF52266">
    <property type="entry name" value="SGNH hydrolase"/>
    <property type="match status" value="1"/>
</dbReference>
<dbReference type="EMBL" id="AP019537">
    <property type="protein sequence ID" value="BBJ05212.1"/>
    <property type="molecule type" value="Genomic_DNA"/>
</dbReference>
<sequence>MNNNHKKPMYLPAVVNANLTKALAALLMAALFTGCSELGYLLSNDKVTDADNNQVVFVGDSIFALSGEIQNQLETKAGETFRRYTVSGAQLSGELIAPSIPNQFREAVSDNPDIKTMVGDAGGNDILIPAIFLNSNNCKTPWWRFGRLSQQCRDFIDDIYVEGVDFLNEVAEAGVQNGVLLGYYYTKNGLFRLKDMKEAVDYGNATLARACRNSVLDCTFVDPRSVINDSDIIFDGIHPADSGSKKIADLIWPKLQPLL</sequence>
<dbReference type="AlphaFoldDB" id="A0A455WH68"/>
<name>A0A455WH68_MARNT</name>
<proteinExistence type="predicted"/>